<protein>
    <submittedName>
        <fullName evidence="1">Ankyrin repeat-containing protein</fullName>
    </submittedName>
</protein>
<name>A0A6G6AB76_9VIRU</name>
<sequence length="124" mass="15079">MGKFCHEYSCNIIDTTRRSTTYEYRLIKYFDRGFNIVLPKLNLNKLRTNYLKYNEIEICEMPYFIFSYSEITGNKIRVKNFHNKFINNSNYKLEPINPINIYYQSLKININLINDIDYFYYVSS</sequence>
<evidence type="ECO:0000313" key="1">
    <source>
        <dbReference type="EMBL" id="QID06099.1"/>
    </source>
</evidence>
<organism evidence="1">
    <name type="scientific">Borely moumouvirus</name>
    <dbReference type="NCBI Taxonomy" id="2712067"/>
    <lineage>
        <taxon>Viruses</taxon>
        <taxon>Varidnaviria</taxon>
        <taxon>Bamfordvirae</taxon>
        <taxon>Nucleocytoviricota</taxon>
        <taxon>Megaviricetes</taxon>
        <taxon>Imitervirales</taxon>
        <taxon>Mimiviridae</taxon>
        <taxon>Megamimivirinae</taxon>
        <taxon>Moumouvirus</taxon>
    </lineage>
</organism>
<accession>A0A6G6AB76</accession>
<proteinExistence type="predicted"/>
<dbReference type="EMBL" id="MN175499">
    <property type="protein sequence ID" value="QID06099.1"/>
    <property type="molecule type" value="Genomic_DNA"/>
</dbReference>
<reference evidence="1" key="1">
    <citation type="submission" date="2019-07" db="EMBL/GenBank/DDBJ databases">
        <title>The discovery of a new lineage B mimivirus raises questions about particles surface fibrils.</title>
        <authorList>
            <person name="Silva L.K.S."/>
            <person name="Rodrigues R.A.L."/>
            <person name="Andrade A.C.S.P."/>
            <person name="Hikida H."/>
            <person name="Andreani J."/>
            <person name="Levasseur A."/>
            <person name="La Scola B."/>
            <person name="Abrahao J.S."/>
        </authorList>
    </citation>
    <scope>NUCLEOTIDE SEQUENCE</scope>
    <source>
        <strain evidence="1">B60</strain>
    </source>
</reference>